<keyword evidence="2" id="KW-0687">Ribonucleoprotein</keyword>
<evidence type="ECO:0000313" key="3">
    <source>
        <dbReference type="Proteomes" id="UP000297703"/>
    </source>
</evidence>
<organism evidence="2 3">
    <name type="scientific">Platysternon megacephalum</name>
    <name type="common">big-headed turtle</name>
    <dbReference type="NCBI Taxonomy" id="55544"/>
    <lineage>
        <taxon>Eukaryota</taxon>
        <taxon>Metazoa</taxon>
        <taxon>Chordata</taxon>
        <taxon>Craniata</taxon>
        <taxon>Vertebrata</taxon>
        <taxon>Euteleostomi</taxon>
        <taxon>Archelosauria</taxon>
        <taxon>Testudinata</taxon>
        <taxon>Testudines</taxon>
        <taxon>Cryptodira</taxon>
        <taxon>Durocryptodira</taxon>
        <taxon>Testudinoidea</taxon>
        <taxon>Platysternidae</taxon>
        <taxon>Platysternon</taxon>
    </lineage>
</organism>
<protein>
    <submittedName>
        <fullName evidence="2">40S ribosomal protein S18</fullName>
    </submittedName>
</protein>
<name>A0A4D9DMJ5_9SAUR</name>
<sequence>MAAAVGDGGKDKNGWLDLRIEGEEWRDGGRKWMDRSEERGIRKDGWRDKTDGSKDTVGWMDGGIDSMQLFLVSSNDSRPVLGSTPPTISSSPPTRAGRGTFCCP</sequence>
<accession>A0A4D9DMJ5</accession>
<dbReference type="AlphaFoldDB" id="A0A4D9DMJ5"/>
<evidence type="ECO:0000313" key="2">
    <source>
        <dbReference type="EMBL" id="TFJ98630.1"/>
    </source>
</evidence>
<feature type="region of interest" description="Disordered" evidence="1">
    <location>
        <begin position="28"/>
        <end position="60"/>
    </location>
</feature>
<dbReference type="EMBL" id="QXTE01000379">
    <property type="protein sequence ID" value="TFJ98630.1"/>
    <property type="molecule type" value="Genomic_DNA"/>
</dbReference>
<proteinExistence type="predicted"/>
<feature type="region of interest" description="Disordered" evidence="1">
    <location>
        <begin position="77"/>
        <end position="104"/>
    </location>
</feature>
<reference evidence="2 3" key="2">
    <citation type="submission" date="2019-04" db="EMBL/GenBank/DDBJ databases">
        <title>The genome sequence of big-headed turtle.</title>
        <authorList>
            <person name="Gong S."/>
        </authorList>
    </citation>
    <scope>NUCLEOTIDE SEQUENCE [LARGE SCALE GENOMIC DNA]</scope>
    <source>
        <strain evidence="2">DO16091913</strain>
        <tissue evidence="2">Muscle</tissue>
    </source>
</reference>
<dbReference type="GO" id="GO:0005840">
    <property type="term" value="C:ribosome"/>
    <property type="evidence" value="ECO:0007669"/>
    <property type="project" value="UniProtKB-KW"/>
</dbReference>
<comment type="caution">
    <text evidence="2">The sequence shown here is derived from an EMBL/GenBank/DDBJ whole genome shotgun (WGS) entry which is preliminary data.</text>
</comment>
<keyword evidence="3" id="KW-1185">Reference proteome</keyword>
<dbReference type="Proteomes" id="UP000297703">
    <property type="component" value="Unassembled WGS sequence"/>
</dbReference>
<keyword evidence="2" id="KW-0689">Ribosomal protein</keyword>
<reference evidence="2 3" key="1">
    <citation type="submission" date="2019-04" db="EMBL/GenBank/DDBJ databases">
        <title>Draft genome of the big-headed turtle Platysternon megacephalum.</title>
        <authorList>
            <person name="Gong S."/>
        </authorList>
    </citation>
    <scope>NUCLEOTIDE SEQUENCE [LARGE SCALE GENOMIC DNA]</scope>
    <source>
        <strain evidence="2">DO16091913</strain>
        <tissue evidence="2">Muscle</tissue>
    </source>
</reference>
<evidence type="ECO:0000256" key="1">
    <source>
        <dbReference type="SAM" id="MobiDB-lite"/>
    </source>
</evidence>
<feature type="compositionally biased region" description="Basic and acidic residues" evidence="1">
    <location>
        <begin position="28"/>
        <end position="54"/>
    </location>
</feature>
<feature type="compositionally biased region" description="Low complexity" evidence="1">
    <location>
        <begin position="83"/>
        <end position="94"/>
    </location>
</feature>
<gene>
    <name evidence="2" type="ORF">DR999_PMT19404</name>
</gene>